<evidence type="ECO:0000256" key="5">
    <source>
        <dbReference type="ARBA" id="ARBA00022692"/>
    </source>
</evidence>
<name>A0A3L7A4A2_9HYPH</name>
<feature type="transmembrane region" description="Helical" evidence="11">
    <location>
        <begin position="84"/>
        <end position="104"/>
    </location>
</feature>
<evidence type="ECO:0000256" key="10">
    <source>
        <dbReference type="ARBA" id="ARBA00023288"/>
    </source>
</evidence>
<proteinExistence type="inferred from homology"/>
<comment type="subcellular location">
    <subcellularLocation>
        <location evidence="1">Membrane</location>
        <topology evidence="1">Multi-pass membrane protein</topology>
    </subcellularLocation>
</comment>
<keyword evidence="13" id="KW-1185">Reference proteome</keyword>
<protein>
    <recommendedName>
        <fullName evidence="3">Uncharacterized protein YtcA</fullName>
    </recommendedName>
</protein>
<dbReference type="Pfam" id="PF17090">
    <property type="entry name" value="Ytca"/>
    <property type="match status" value="1"/>
</dbReference>
<comment type="caution">
    <text evidence="12">The sequence shown here is derived from an EMBL/GenBank/DDBJ whole genome shotgun (WGS) entry which is preliminary data.</text>
</comment>
<dbReference type="OrthoDB" id="5958921at2"/>
<evidence type="ECO:0000256" key="7">
    <source>
        <dbReference type="ARBA" id="ARBA00022989"/>
    </source>
</evidence>
<keyword evidence="6" id="KW-0732">Signal</keyword>
<dbReference type="EMBL" id="RCTF01000019">
    <property type="protein sequence ID" value="RLP74391.1"/>
    <property type="molecule type" value="Genomic_DNA"/>
</dbReference>
<dbReference type="InterPro" id="IPR031381">
    <property type="entry name" value="YtcA"/>
</dbReference>
<evidence type="ECO:0000313" key="12">
    <source>
        <dbReference type="EMBL" id="RLP74391.1"/>
    </source>
</evidence>
<keyword evidence="5 11" id="KW-0812">Transmembrane</keyword>
<evidence type="ECO:0000256" key="8">
    <source>
        <dbReference type="ARBA" id="ARBA00023136"/>
    </source>
</evidence>
<comment type="similarity">
    <text evidence="2">Belongs to the YtcA family.</text>
</comment>
<dbReference type="AlphaFoldDB" id="A0A3L7A4A2"/>
<evidence type="ECO:0000256" key="11">
    <source>
        <dbReference type="SAM" id="Phobius"/>
    </source>
</evidence>
<organism evidence="12 13">
    <name type="scientific">Xanthobacter tagetidis</name>
    <dbReference type="NCBI Taxonomy" id="60216"/>
    <lineage>
        <taxon>Bacteria</taxon>
        <taxon>Pseudomonadati</taxon>
        <taxon>Pseudomonadota</taxon>
        <taxon>Alphaproteobacteria</taxon>
        <taxon>Hyphomicrobiales</taxon>
        <taxon>Xanthobacteraceae</taxon>
        <taxon>Xanthobacter</taxon>
    </lineage>
</organism>
<reference evidence="12 13" key="1">
    <citation type="submission" date="2018-10" db="EMBL/GenBank/DDBJ databases">
        <title>Xanthobacter tagetidis genome sequencing and assembly.</title>
        <authorList>
            <person name="Maclea K.S."/>
            <person name="Goen A.E."/>
            <person name="Fatima S.A."/>
        </authorList>
    </citation>
    <scope>NUCLEOTIDE SEQUENCE [LARGE SCALE GENOMIC DNA]</scope>
    <source>
        <strain evidence="12 13">ATCC 700314</strain>
    </source>
</reference>
<dbReference type="RefSeq" id="WP_121624864.1">
    <property type="nucleotide sequence ID" value="NZ_JACIIW010000003.1"/>
</dbReference>
<keyword evidence="4" id="KW-1003">Cell membrane</keyword>
<keyword evidence="8 11" id="KW-0472">Membrane</keyword>
<dbReference type="GO" id="GO:0016020">
    <property type="term" value="C:membrane"/>
    <property type="evidence" value="ECO:0007669"/>
    <property type="project" value="UniProtKB-SubCell"/>
</dbReference>
<keyword evidence="9" id="KW-0564">Palmitate</keyword>
<evidence type="ECO:0000256" key="2">
    <source>
        <dbReference type="ARBA" id="ARBA00008208"/>
    </source>
</evidence>
<keyword evidence="7 11" id="KW-1133">Transmembrane helix</keyword>
<feature type="transmembrane region" description="Helical" evidence="11">
    <location>
        <begin position="48"/>
        <end position="72"/>
    </location>
</feature>
<gene>
    <name evidence="12" type="ORF">D9R14_18665</name>
</gene>
<dbReference type="Proteomes" id="UP000269692">
    <property type="component" value="Unassembled WGS sequence"/>
</dbReference>
<dbReference type="PROSITE" id="PS51257">
    <property type="entry name" value="PROKAR_LIPOPROTEIN"/>
    <property type="match status" value="1"/>
</dbReference>
<evidence type="ECO:0000256" key="6">
    <source>
        <dbReference type="ARBA" id="ARBA00022729"/>
    </source>
</evidence>
<evidence type="ECO:0000256" key="9">
    <source>
        <dbReference type="ARBA" id="ARBA00023139"/>
    </source>
</evidence>
<accession>A0A3L7A4A2</accession>
<evidence type="ECO:0000256" key="4">
    <source>
        <dbReference type="ARBA" id="ARBA00022475"/>
    </source>
</evidence>
<sequence length="105" mass="10850">MARRPRSFAVVRLAAWCDRAARAGLLAAAGLLAGCVPAGAPSLPFFGAYFPSWLACALIGILGAVALRFAFIRAGIDDAMPARLPVYVSIAAAIGFLVSIIGFGR</sequence>
<evidence type="ECO:0000313" key="13">
    <source>
        <dbReference type="Proteomes" id="UP000269692"/>
    </source>
</evidence>
<evidence type="ECO:0000256" key="3">
    <source>
        <dbReference type="ARBA" id="ARBA00021237"/>
    </source>
</evidence>
<evidence type="ECO:0000256" key="1">
    <source>
        <dbReference type="ARBA" id="ARBA00004141"/>
    </source>
</evidence>
<keyword evidence="10" id="KW-0449">Lipoprotein</keyword>